<comment type="subcellular location">
    <subcellularLocation>
        <location evidence="11">Cytoplasm</location>
    </subcellularLocation>
</comment>
<evidence type="ECO:0000256" key="10">
    <source>
        <dbReference type="ARBA" id="ARBA00025810"/>
    </source>
</evidence>
<dbReference type="CDD" id="cd02811">
    <property type="entry name" value="IDI-2_FMN"/>
    <property type="match status" value="1"/>
</dbReference>
<feature type="binding site" evidence="11">
    <location>
        <position position="187"/>
    </location>
    <ligand>
        <name>FMN</name>
        <dbReference type="ChEBI" id="CHEBI:58210"/>
    </ligand>
</feature>
<evidence type="ECO:0000256" key="9">
    <source>
        <dbReference type="ARBA" id="ARBA00023235"/>
    </source>
</evidence>
<gene>
    <name evidence="11" type="primary">fni</name>
    <name evidence="13" type="ORF">D2962_08445</name>
</gene>
<feature type="binding site" evidence="11">
    <location>
        <begin position="66"/>
        <end position="68"/>
    </location>
    <ligand>
        <name>FMN</name>
        <dbReference type="ChEBI" id="CHEBI:58210"/>
    </ligand>
</feature>
<dbReference type="GO" id="GO:0008299">
    <property type="term" value="P:isoprenoid biosynthetic process"/>
    <property type="evidence" value="ECO:0007669"/>
    <property type="project" value="UniProtKB-UniRule"/>
</dbReference>
<evidence type="ECO:0000256" key="6">
    <source>
        <dbReference type="ARBA" id="ARBA00022842"/>
    </source>
</evidence>
<feature type="binding site" evidence="11">
    <location>
        <begin position="285"/>
        <end position="286"/>
    </location>
    <ligand>
        <name>FMN</name>
        <dbReference type="ChEBI" id="CHEBI:58210"/>
    </ligand>
</feature>
<dbReference type="SMART" id="SM01240">
    <property type="entry name" value="IMPDH"/>
    <property type="match status" value="1"/>
</dbReference>
<dbReference type="GO" id="GO:0070402">
    <property type="term" value="F:NADPH binding"/>
    <property type="evidence" value="ECO:0007669"/>
    <property type="project" value="UniProtKB-UniRule"/>
</dbReference>
<dbReference type="SUPFAM" id="SSF51395">
    <property type="entry name" value="FMN-linked oxidoreductases"/>
    <property type="match status" value="1"/>
</dbReference>
<keyword evidence="4 11" id="KW-0288">FMN</keyword>
<comment type="similarity">
    <text evidence="11">Belongs to the IPP isomerase type 2 family.</text>
</comment>
<comment type="subunit">
    <text evidence="10 11">Homooctamer. Dimer of tetramers.</text>
</comment>
<feature type="binding site" evidence="11">
    <location>
        <position position="155"/>
    </location>
    <ligand>
        <name>substrate</name>
    </ligand>
</feature>
<dbReference type="PANTHER" id="PTHR43665">
    <property type="entry name" value="ISOPENTENYL-DIPHOSPHATE DELTA-ISOMERASE"/>
    <property type="match status" value="1"/>
</dbReference>
<dbReference type="GO" id="GO:0004452">
    <property type="term" value="F:isopentenyl-diphosphate delta-isomerase activity"/>
    <property type="evidence" value="ECO:0007669"/>
    <property type="project" value="UniProtKB-UniRule"/>
</dbReference>
<reference evidence="13 14" key="1">
    <citation type="submission" date="2018-10" db="EMBL/GenBank/DDBJ databases">
        <authorList>
            <person name="Zhang X."/>
        </authorList>
    </citation>
    <scope>NUCLEOTIDE SEQUENCE [LARGE SCALE GENOMIC DNA]</scope>
    <source>
        <strain evidence="13 14">SK-G1</strain>
    </source>
</reference>
<dbReference type="RefSeq" id="WP_122014736.1">
    <property type="nucleotide sequence ID" value="NZ_CP033169.1"/>
</dbReference>
<sequence length="348" mass="38419">MPYYIRKKRKREHIKYSLLLEKDLDRNNFDDITLVHNCLTQVDIDEIDVSTDLNGVKLNNPIIINAMTGGFYRAKIINGELAKIARHLGLAMAVGSQKIALDDPSIVSSFQIVREINPEGIIFANIGSDASVDDAIRAVEMIKADALQIHLNAPQEIVMREGRKNFKGTLDNIQEIIQNVKVPVIVKEVGFGIAMEEAEILVEKGVKIIDIGGAGGTNFIAIENKRRSTNALRSLQSWGIPTPASLIEVVYRVGNRADIICSGGLRNGLDVAKSLALGAKAAAFAGLFLYILLKKGPLALKKYIIRTIRELMFTMAMSGVKNLSELRKRPVIIEGKTYNWVKNRGISI</sequence>
<evidence type="ECO:0000256" key="3">
    <source>
        <dbReference type="ARBA" id="ARBA00022630"/>
    </source>
</evidence>
<evidence type="ECO:0000256" key="11">
    <source>
        <dbReference type="HAMAP-Rule" id="MF_00354"/>
    </source>
</evidence>
<dbReference type="KEGG" id="bacg:D2962_08445"/>
<dbReference type="GO" id="GO:0000287">
    <property type="term" value="F:magnesium ion binding"/>
    <property type="evidence" value="ECO:0007669"/>
    <property type="project" value="UniProtKB-UniRule"/>
</dbReference>
<comment type="caution">
    <text evidence="11">Lacks conserved residue(s) required for the propagation of feature annotation.</text>
</comment>
<organism evidence="13 14">
    <name type="scientific">Biomaibacter acetigenes</name>
    <dbReference type="NCBI Taxonomy" id="2316383"/>
    <lineage>
        <taxon>Bacteria</taxon>
        <taxon>Bacillati</taxon>
        <taxon>Bacillota</taxon>
        <taxon>Clostridia</taxon>
        <taxon>Thermosediminibacterales</taxon>
        <taxon>Tepidanaerobacteraceae</taxon>
        <taxon>Biomaibacter</taxon>
    </lineage>
</organism>
<dbReference type="InterPro" id="IPR000262">
    <property type="entry name" value="FMN-dep_DH"/>
</dbReference>
<dbReference type="EMBL" id="CP033169">
    <property type="protein sequence ID" value="AYO30648.1"/>
    <property type="molecule type" value="Genomic_DNA"/>
</dbReference>
<comment type="cofactor">
    <cofactor evidence="11">
        <name>NADPH</name>
        <dbReference type="ChEBI" id="CHEBI:57783"/>
    </cofactor>
</comment>
<comment type="function">
    <text evidence="11">Involved in the biosynthesis of isoprenoids. Catalyzes the 1,3-allylic rearrangement of the homoallylic substrate isopentenyl (IPP) to its allylic isomer, dimethylallyl diphosphate (DMAPP).</text>
</comment>
<dbReference type="GO" id="GO:0005737">
    <property type="term" value="C:cytoplasm"/>
    <property type="evidence" value="ECO:0007669"/>
    <property type="project" value="UniProtKB-SubCell"/>
</dbReference>
<dbReference type="GO" id="GO:0010181">
    <property type="term" value="F:FMN binding"/>
    <property type="evidence" value="ECO:0007669"/>
    <property type="project" value="UniProtKB-UniRule"/>
</dbReference>
<dbReference type="PANTHER" id="PTHR43665:SF1">
    <property type="entry name" value="ISOPENTENYL-DIPHOSPHATE DELTA-ISOMERASE"/>
    <property type="match status" value="1"/>
</dbReference>
<feature type="binding site" evidence="11">
    <location>
        <position position="156"/>
    </location>
    <ligand>
        <name>Mg(2+)</name>
        <dbReference type="ChEBI" id="CHEBI:18420"/>
    </ligand>
</feature>
<keyword evidence="2 11" id="KW-0963">Cytoplasm</keyword>
<proteinExistence type="inferred from homology"/>
<dbReference type="InterPro" id="IPR011179">
    <property type="entry name" value="IPdP_isomerase"/>
</dbReference>
<keyword evidence="14" id="KW-1185">Reference proteome</keyword>
<evidence type="ECO:0000256" key="4">
    <source>
        <dbReference type="ARBA" id="ARBA00022643"/>
    </source>
</evidence>
<keyword evidence="9 11" id="KW-0413">Isomerase</keyword>
<feature type="binding site" evidence="11">
    <location>
        <begin position="96"/>
        <end position="98"/>
    </location>
    <ligand>
        <name>substrate</name>
    </ligand>
</feature>
<feature type="binding site" evidence="11">
    <location>
        <begin position="9"/>
        <end position="10"/>
    </location>
    <ligand>
        <name>substrate</name>
    </ligand>
</feature>
<dbReference type="Pfam" id="PF01070">
    <property type="entry name" value="FMN_dh"/>
    <property type="match status" value="1"/>
</dbReference>
<protein>
    <recommendedName>
        <fullName evidence="11">Isopentenyl-diphosphate delta-isomerase</fullName>
        <shortName evidence="11">IPP isomerase</shortName>
        <ecNumber evidence="11">5.3.3.2</ecNumber>
    </recommendedName>
    <alternativeName>
        <fullName evidence="11">Isopentenyl diphosphate:dimethylallyl diphosphate isomerase</fullName>
    </alternativeName>
    <alternativeName>
        <fullName evidence="11">Isopentenyl pyrophosphate isomerase</fullName>
    </alternativeName>
    <alternativeName>
        <fullName evidence="11">Type 2 isopentenyl diphosphate isomerase</fullName>
        <shortName evidence="11">IDI-2</shortName>
    </alternativeName>
</protein>
<keyword evidence="6 11" id="KW-0460">Magnesium</keyword>
<feature type="domain" description="FMN-dependent dehydrogenase" evidence="12">
    <location>
        <begin position="168"/>
        <end position="329"/>
    </location>
</feature>
<dbReference type="Gene3D" id="3.20.20.70">
    <property type="entry name" value="Aldolase class I"/>
    <property type="match status" value="1"/>
</dbReference>
<keyword evidence="7 11" id="KW-0521">NADP</keyword>
<comment type="cofactor">
    <cofactor evidence="1 11">
        <name>FMN</name>
        <dbReference type="ChEBI" id="CHEBI:58210"/>
    </cofactor>
</comment>
<keyword evidence="3 11" id="KW-0285">Flavoprotein</keyword>
<dbReference type="EC" id="5.3.3.2" evidence="11"/>
<name>A0A3G2R6C0_9FIRM</name>
<feature type="binding site" evidence="11">
    <location>
        <position position="96"/>
    </location>
    <ligand>
        <name>FMN</name>
        <dbReference type="ChEBI" id="CHEBI:58210"/>
    </ligand>
</feature>
<feature type="binding site" evidence="11">
    <location>
        <begin position="264"/>
        <end position="266"/>
    </location>
    <ligand>
        <name>FMN</name>
        <dbReference type="ChEBI" id="CHEBI:58210"/>
    </ligand>
</feature>
<keyword evidence="5 11" id="KW-0479">Metal-binding</keyword>
<evidence type="ECO:0000256" key="2">
    <source>
        <dbReference type="ARBA" id="ARBA00022490"/>
    </source>
</evidence>
<accession>A0A3G2R6C0</accession>
<evidence type="ECO:0000256" key="1">
    <source>
        <dbReference type="ARBA" id="ARBA00001917"/>
    </source>
</evidence>
<dbReference type="GO" id="GO:0016491">
    <property type="term" value="F:oxidoreductase activity"/>
    <property type="evidence" value="ECO:0007669"/>
    <property type="project" value="InterPro"/>
</dbReference>
<comment type="catalytic activity">
    <reaction evidence="11">
        <text>isopentenyl diphosphate = dimethylallyl diphosphate</text>
        <dbReference type="Rhea" id="RHEA:23284"/>
        <dbReference type="ChEBI" id="CHEBI:57623"/>
        <dbReference type="ChEBI" id="CHEBI:128769"/>
        <dbReference type="EC" id="5.3.3.2"/>
    </reaction>
</comment>
<dbReference type="Proteomes" id="UP000280960">
    <property type="component" value="Chromosome"/>
</dbReference>
<dbReference type="HAMAP" id="MF_00354">
    <property type="entry name" value="Idi_2"/>
    <property type="match status" value="1"/>
</dbReference>
<comment type="cofactor">
    <cofactor evidence="11">
        <name>Mg(2+)</name>
        <dbReference type="ChEBI" id="CHEBI:18420"/>
    </cofactor>
</comment>
<evidence type="ECO:0000313" key="13">
    <source>
        <dbReference type="EMBL" id="AYO30648.1"/>
    </source>
</evidence>
<keyword evidence="8 11" id="KW-0414">Isoprene biosynthesis</keyword>
<evidence type="ECO:0000256" key="5">
    <source>
        <dbReference type="ARBA" id="ARBA00022723"/>
    </source>
</evidence>
<feature type="binding site" evidence="11">
    <location>
        <position position="125"/>
    </location>
    <ligand>
        <name>FMN</name>
        <dbReference type="ChEBI" id="CHEBI:58210"/>
    </ligand>
</feature>
<evidence type="ECO:0000256" key="8">
    <source>
        <dbReference type="ARBA" id="ARBA00023229"/>
    </source>
</evidence>
<feature type="binding site" evidence="11">
    <location>
        <position position="217"/>
    </location>
    <ligand>
        <name>FMN</name>
        <dbReference type="ChEBI" id="CHEBI:58210"/>
    </ligand>
</feature>
<dbReference type="NCBIfam" id="TIGR02151">
    <property type="entry name" value="IPP_isom_2"/>
    <property type="match status" value="1"/>
</dbReference>
<evidence type="ECO:0000256" key="7">
    <source>
        <dbReference type="ARBA" id="ARBA00022857"/>
    </source>
</evidence>
<evidence type="ECO:0000313" key="14">
    <source>
        <dbReference type="Proteomes" id="UP000280960"/>
    </source>
</evidence>
<dbReference type="PIRSF" id="PIRSF003314">
    <property type="entry name" value="IPP_isomerase"/>
    <property type="match status" value="1"/>
</dbReference>
<dbReference type="InterPro" id="IPR013785">
    <property type="entry name" value="Aldolase_TIM"/>
</dbReference>
<dbReference type="AlphaFoldDB" id="A0A3G2R6C0"/>
<evidence type="ECO:0000259" key="12">
    <source>
        <dbReference type="Pfam" id="PF01070"/>
    </source>
</evidence>